<dbReference type="InterPro" id="IPR011009">
    <property type="entry name" value="Kinase-like_dom_sf"/>
</dbReference>
<reference evidence="1 2" key="1">
    <citation type="submission" date="2020-08" db="EMBL/GenBank/DDBJ databases">
        <authorList>
            <person name="Mo P."/>
        </authorList>
    </citation>
    <scope>NUCLEOTIDE SEQUENCE [LARGE SCALE GENOMIC DNA]</scope>
    <source>
        <strain evidence="1 2">CGMCC 4.1532</strain>
    </source>
</reference>
<sequence length="459" mass="51743">MAVNEEFVRHDRSAQFREYAERRARGSVETPPLQLTAHERRIHVRQTLLEDHRSRIENRPDGAQLKFDTLAGDAFTFFRGTALLYYRDHAGTDGQLPIVFTIGDVHPENFGVMVNSDGAPFFGVNDFDEAWAAPFSYDVKRGAVGFWIAAAENGERRRDRRRVVRSFVDGYLTALRAYSIDDRSSTFQFRHDTSPKIIRDLLERSMTGRSAFLARYVDPETGRFRPSRKRVPHSSHVAGFQKVVDRYVKDNDLGGVARPKSFFRVLDVARKKGSGTGSLGLDRYWVLLQGWDAEPGSRVVLEFKKARRSALHGLVPVNDVSTVEGDEESARRIVTAHEVHLVNGDPLYGFAEIEGRSFLARERSPYKDGISVADLDLDGMVSYAHVCGQALAQPHARSDAETGIMQGSAETRILSSITPELFCSDVVEFAEFAARRVYADHRMFCEDQSHGAFRYWDAG</sequence>
<dbReference type="PANTHER" id="PTHR39441">
    <property type="entry name" value="DUF2252 DOMAIN-CONTAINING PROTEIN"/>
    <property type="match status" value="1"/>
</dbReference>
<organism evidence="1 2">
    <name type="scientific">Pseudonocardia petroleophila</name>
    <dbReference type="NCBI Taxonomy" id="37331"/>
    <lineage>
        <taxon>Bacteria</taxon>
        <taxon>Bacillati</taxon>
        <taxon>Actinomycetota</taxon>
        <taxon>Actinomycetes</taxon>
        <taxon>Pseudonocardiales</taxon>
        <taxon>Pseudonocardiaceae</taxon>
        <taxon>Pseudonocardia</taxon>
    </lineage>
</organism>
<dbReference type="SUPFAM" id="SSF56112">
    <property type="entry name" value="Protein kinase-like (PK-like)"/>
    <property type="match status" value="1"/>
</dbReference>
<name>A0A7G7MIZ3_9PSEU</name>
<proteinExistence type="predicted"/>
<dbReference type="EMBL" id="CP060131">
    <property type="protein sequence ID" value="QNG52754.1"/>
    <property type="molecule type" value="Genomic_DNA"/>
</dbReference>
<dbReference type="PANTHER" id="PTHR39441:SF1">
    <property type="entry name" value="DUF2252 DOMAIN-CONTAINING PROTEIN"/>
    <property type="match status" value="1"/>
</dbReference>
<gene>
    <name evidence="1" type="ORF">H6H00_01420</name>
</gene>
<evidence type="ECO:0000313" key="1">
    <source>
        <dbReference type="EMBL" id="QNG52754.1"/>
    </source>
</evidence>
<dbReference type="Pfam" id="PF10009">
    <property type="entry name" value="DUF2252"/>
    <property type="match status" value="1"/>
</dbReference>
<dbReference type="Proteomes" id="UP000515728">
    <property type="component" value="Chromosome"/>
</dbReference>
<keyword evidence="2" id="KW-1185">Reference proteome</keyword>
<accession>A0A7G7MIZ3</accession>
<dbReference type="KEGG" id="ppel:H6H00_01420"/>
<protein>
    <submittedName>
        <fullName evidence="1">DUF2252 family protein</fullName>
    </submittedName>
</protein>
<dbReference type="RefSeq" id="WP_185719583.1">
    <property type="nucleotide sequence ID" value="NZ_BAAAWI010000001.1"/>
</dbReference>
<dbReference type="AlphaFoldDB" id="A0A7G7MIZ3"/>
<dbReference type="InterPro" id="IPR018721">
    <property type="entry name" value="DUF2252"/>
</dbReference>
<evidence type="ECO:0000313" key="2">
    <source>
        <dbReference type="Proteomes" id="UP000515728"/>
    </source>
</evidence>